<name>A0A6N7KZK3_9ACTN</name>
<organism evidence="2 3">
    <name type="scientific">Streptomyces kaniharaensis</name>
    <dbReference type="NCBI Taxonomy" id="212423"/>
    <lineage>
        <taxon>Bacteria</taxon>
        <taxon>Bacillati</taxon>
        <taxon>Actinomycetota</taxon>
        <taxon>Actinomycetes</taxon>
        <taxon>Kitasatosporales</taxon>
        <taxon>Streptomycetaceae</taxon>
        <taxon>Streptomyces</taxon>
    </lineage>
</organism>
<dbReference type="InterPro" id="IPR046229">
    <property type="entry name" value="TnpC-like"/>
</dbReference>
<dbReference type="EMBL" id="WBOF01000002">
    <property type="protein sequence ID" value="MQS15989.1"/>
    <property type="molecule type" value="Genomic_DNA"/>
</dbReference>
<gene>
    <name evidence="2" type="ORF">F7Q99_27990</name>
</gene>
<proteinExistence type="predicted"/>
<sequence>MTDPTTAAREARVERLRQARTADSKAKTKRSLDAVAGLVAAGERITVARVARKAAVSTWFVYNSPVVHQAVQAAIQEQARHGIPAAAILPKQRVSEASLQTDLALAREEIKGLKTERDRLQERVRLALGAEIDDVQRTELLRRIRDLESHNALLISELAEQAARAGRLERRTAELEDEVTAVRRALTRSIRAVPSSAR</sequence>
<keyword evidence="1" id="KW-0175">Coiled coil</keyword>
<dbReference type="Pfam" id="PF19776">
    <property type="entry name" value="DUF6262"/>
    <property type="match status" value="1"/>
</dbReference>
<protein>
    <recommendedName>
        <fullName evidence="4">Transposase</fullName>
    </recommendedName>
</protein>
<dbReference type="AlphaFoldDB" id="A0A6N7KZK3"/>
<dbReference type="OrthoDB" id="4948751at2"/>
<dbReference type="RefSeq" id="WP_153466751.1">
    <property type="nucleotide sequence ID" value="NZ_WBOF01000002.1"/>
</dbReference>
<evidence type="ECO:0000313" key="2">
    <source>
        <dbReference type="EMBL" id="MQS15989.1"/>
    </source>
</evidence>
<feature type="coiled-coil region" evidence="1">
    <location>
        <begin position="158"/>
        <end position="185"/>
    </location>
</feature>
<evidence type="ECO:0000313" key="3">
    <source>
        <dbReference type="Proteomes" id="UP000450000"/>
    </source>
</evidence>
<accession>A0A6N7KZK3</accession>
<evidence type="ECO:0000256" key="1">
    <source>
        <dbReference type="SAM" id="Coils"/>
    </source>
</evidence>
<comment type="caution">
    <text evidence="2">The sequence shown here is derived from an EMBL/GenBank/DDBJ whole genome shotgun (WGS) entry which is preliminary data.</text>
</comment>
<reference evidence="2 3" key="1">
    <citation type="submission" date="2019-09" db="EMBL/GenBank/DDBJ databases">
        <title>Genome Sequences of Streptomyces kaniharaensis ATCC 21070.</title>
        <authorList>
            <person name="Zhu W."/>
            <person name="De Crecy-Lagard V."/>
            <person name="Richards N.G."/>
        </authorList>
    </citation>
    <scope>NUCLEOTIDE SEQUENCE [LARGE SCALE GENOMIC DNA]</scope>
    <source>
        <strain evidence="2 3">SF-557</strain>
    </source>
</reference>
<keyword evidence="3" id="KW-1185">Reference proteome</keyword>
<evidence type="ECO:0008006" key="4">
    <source>
        <dbReference type="Google" id="ProtNLM"/>
    </source>
</evidence>
<feature type="coiled-coil region" evidence="1">
    <location>
        <begin position="96"/>
        <end position="123"/>
    </location>
</feature>
<dbReference type="Proteomes" id="UP000450000">
    <property type="component" value="Unassembled WGS sequence"/>
</dbReference>